<dbReference type="PANTHER" id="PTHR45909:SF1">
    <property type="entry name" value="ADP-RIBOSYLATION FACTOR-RELATED PROTEIN 1"/>
    <property type="match status" value="1"/>
</dbReference>
<evidence type="ECO:0000256" key="3">
    <source>
        <dbReference type="PIRSR" id="PIRSR606689-1"/>
    </source>
</evidence>
<evidence type="ECO:0000256" key="2">
    <source>
        <dbReference type="ARBA" id="ARBA00023134"/>
    </source>
</evidence>
<keyword evidence="4" id="KW-0460">Magnesium</keyword>
<dbReference type="GO" id="GO:0034067">
    <property type="term" value="P:protein localization to Golgi apparatus"/>
    <property type="evidence" value="ECO:0007669"/>
    <property type="project" value="TreeGrafter"/>
</dbReference>
<keyword evidence="4" id="KW-0479">Metal-binding</keyword>
<dbReference type="Proteomes" id="UP000198406">
    <property type="component" value="Unassembled WGS sequence"/>
</dbReference>
<dbReference type="Pfam" id="PF00025">
    <property type="entry name" value="Arf"/>
    <property type="match status" value="1"/>
</dbReference>
<evidence type="ECO:0000313" key="7">
    <source>
        <dbReference type="Proteomes" id="UP000198406"/>
    </source>
</evidence>
<dbReference type="EMBL" id="BDSP01000055">
    <property type="protein sequence ID" value="GAX12781.1"/>
    <property type="molecule type" value="Genomic_DNA"/>
</dbReference>
<organism evidence="6 7">
    <name type="scientific">Fistulifera solaris</name>
    <name type="common">Oleaginous diatom</name>
    <dbReference type="NCBI Taxonomy" id="1519565"/>
    <lineage>
        <taxon>Eukaryota</taxon>
        <taxon>Sar</taxon>
        <taxon>Stramenopiles</taxon>
        <taxon>Ochrophyta</taxon>
        <taxon>Bacillariophyta</taxon>
        <taxon>Bacillariophyceae</taxon>
        <taxon>Bacillariophycidae</taxon>
        <taxon>Naviculales</taxon>
        <taxon>Naviculaceae</taxon>
        <taxon>Fistulifera</taxon>
    </lineage>
</organism>
<feature type="compositionally biased region" description="Low complexity" evidence="5">
    <location>
        <begin position="160"/>
        <end position="177"/>
    </location>
</feature>
<dbReference type="InParanoid" id="A0A1Z5JG97"/>
<dbReference type="Gene3D" id="3.40.50.300">
    <property type="entry name" value="P-loop containing nucleotide triphosphate hydrolases"/>
    <property type="match status" value="2"/>
</dbReference>
<accession>A0A1Z5JG97</accession>
<proteinExistence type="predicted"/>
<keyword evidence="1 3" id="KW-0547">Nucleotide-binding</keyword>
<dbReference type="OrthoDB" id="414781at2759"/>
<dbReference type="GO" id="GO:0006886">
    <property type="term" value="P:intracellular protein transport"/>
    <property type="evidence" value="ECO:0007669"/>
    <property type="project" value="TreeGrafter"/>
</dbReference>
<evidence type="ECO:0000313" key="6">
    <source>
        <dbReference type="EMBL" id="GAX12781.1"/>
    </source>
</evidence>
<dbReference type="GO" id="GO:0005525">
    <property type="term" value="F:GTP binding"/>
    <property type="evidence" value="ECO:0007669"/>
    <property type="project" value="UniProtKB-KW"/>
</dbReference>
<dbReference type="PANTHER" id="PTHR45909">
    <property type="entry name" value="ADP-RIBOSYLATION FACTOR-RELATED PROTEIN 1"/>
    <property type="match status" value="1"/>
</dbReference>
<dbReference type="GO" id="GO:0043001">
    <property type="term" value="P:Golgi to plasma membrane protein transport"/>
    <property type="evidence" value="ECO:0007669"/>
    <property type="project" value="TreeGrafter"/>
</dbReference>
<gene>
    <name evidence="6" type="ORF">FisN_15Hh260</name>
</gene>
<dbReference type="InterPro" id="IPR027417">
    <property type="entry name" value="P-loop_NTPase"/>
</dbReference>
<name>A0A1Z5JG97_FISSO</name>
<dbReference type="GO" id="GO:0005794">
    <property type="term" value="C:Golgi apparatus"/>
    <property type="evidence" value="ECO:0007669"/>
    <property type="project" value="TreeGrafter"/>
</dbReference>
<feature type="compositionally biased region" description="Low complexity" evidence="5">
    <location>
        <begin position="74"/>
        <end position="88"/>
    </location>
</feature>
<keyword evidence="2 3" id="KW-0342">GTP-binding</keyword>
<comment type="caution">
    <text evidence="6">The sequence shown here is derived from an EMBL/GenBank/DDBJ whole genome shotgun (WGS) entry which is preliminary data.</text>
</comment>
<reference evidence="6 7" key="1">
    <citation type="journal article" date="2015" name="Plant Cell">
        <title>Oil accumulation by the oleaginous diatom Fistulifera solaris as revealed by the genome and transcriptome.</title>
        <authorList>
            <person name="Tanaka T."/>
            <person name="Maeda Y."/>
            <person name="Veluchamy A."/>
            <person name="Tanaka M."/>
            <person name="Abida H."/>
            <person name="Marechal E."/>
            <person name="Bowler C."/>
            <person name="Muto M."/>
            <person name="Sunaga Y."/>
            <person name="Tanaka M."/>
            <person name="Yoshino T."/>
            <person name="Taniguchi T."/>
            <person name="Fukuda Y."/>
            <person name="Nemoto M."/>
            <person name="Matsumoto M."/>
            <person name="Wong P.S."/>
            <person name="Aburatani S."/>
            <person name="Fujibuchi W."/>
        </authorList>
    </citation>
    <scope>NUCLEOTIDE SEQUENCE [LARGE SCALE GENOMIC DNA]</scope>
    <source>
        <strain evidence="6 7">JPCC DA0580</strain>
    </source>
</reference>
<keyword evidence="7" id="KW-1185">Reference proteome</keyword>
<dbReference type="GO" id="GO:0046872">
    <property type="term" value="F:metal ion binding"/>
    <property type="evidence" value="ECO:0007669"/>
    <property type="project" value="UniProtKB-KW"/>
</dbReference>
<dbReference type="InterPro" id="IPR006689">
    <property type="entry name" value="Small_GTPase_ARF/SAR"/>
</dbReference>
<evidence type="ECO:0000256" key="5">
    <source>
        <dbReference type="SAM" id="MobiDB-lite"/>
    </source>
</evidence>
<dbReference type="SUPFAM" id="SSF52540">
    <property type="entry name" value="P-loop containing nucleoside triphosphate hydrolases"/>
    <property type="match status" value="1"/>
</dbReference>
<evidence type="ECO:0000256" key="4">
    <source>
        <dbReference type="PIRSR" id="PIRSR606689-2"/>
    </source>
</evidence>
<feature type="region of interest" description="Disordered" evidence="5">
    <location>
        <begin position="68"/>
        <end position="136"/>
    </location>
</feature>
<protein>
    <submittedName>
        <fullName evidence="6">Uncharacterized protein</fullName>
    </submittedName>
</protein>
<dbReference type="InterPro" id="IPR024156">
    <property type="entry name" value="Small_GTPase_ARF"/>
</dbReference>
<sequence>MFSLASGVYQTYMAPQQVNVLLVGASSVGKTTLLERIKVTQFQKQGVVVLDDDDSPFLQELYQAEAEEEEELQESSSSLASPLPTSLPGRIVSRRRVVEPRSDESTTTTTTTPTPRPKKGLWVCPSPPKYQNTVTDDEEDEVLLPDQQSLETIDIRNSATTTTKTTTVSPPSSLSPPQQQYDLKPNLRMLPFSKIRPTIGMNLGQFKNIYGAKCHVWDVGGRLHDLWERYYEDCDAVLFVYKWEEEDVETNNNQNKNEDDDDRPRPPTRQEQKVLLQTVRQNIPEDVPFLIFLHSWQSPAYERYTNSIYRSTEPLLPTLPNQALCVGNAGTGQGVRAAMEWLLPLAKQQQRVRDKLSAE</sequence>
<dbReference type="AlphaFoldDB" id="A0A1Z5JG97"/>
<feature type="region of interest" description="Disordered" evidence="5">
    <location>
        <begin position="248"/>
        <end position="268"/>
    </location>
</feature>
<feature type="binding site" evidence="3">
    <location>
        <position position="221"/>
    </location>
    <ligand>
        <name>GTP</name>
        <dbReference type="ChEBI" id="CHEBI:37565"/>
    </ligand>
</feature>
<dbReference type="GO" id="GO:0003924">
    <property type="term" value="F:GTPase activity"/>
    <property type="evidence" value="ECO:0007669"/>
    <property type="project" value="InterPro"/>
</dbReference>
<feature type="region of interest" description="Disordered" evidence="5">
    <location>
        <begin position="155"/>
        <end position="181"/>
    </location>
</feature>
<evidence type="ECO:0000256" key="1">
    <source>
        <dbReference type="ARBA" id="ARBA00022741"/>
    </source>
</evidence>
<feature type="binding site" evidence="4">
    <location>
        <position position="198"/>
    </location>
    <ligand>
        <name>Mg(2+)</name>
        <dbReference type="ChEBI" id="CHEBI:18420"/>
    </ligand>
</feature>